<dbReference type="Proteomes" id="UP000183018">
    <property type="component" value="Unassembled WGS sequence"/>
</dbReference>
<evidence type="ECO:0000313" key="2">
    <source>
        <dbReference type="Proteomes" id="UP000183018"/>
    </source>
</evidence>
<keyword evidence="2" id="KW-1185">Reference proteome</keyword>
<gene>
    <name evidence="1" type="ORF">SAMN05216602_0430</name>
</gene>
<dbReference type="STRING" id="289370.SAMN05216602_0430"/>
<protein>
    <submittedName>
        <fullName evidence="1">Uncharacterized protein</fullName>
    </submittedName>
</protein>
<accession>A0A1I3GX99</accession>
<dbReference type="AlphaFoldDB" id="A0A1I3GX99"/>
<sequence>MSPLVGIGDTLSTAAGPMIARLNLIFAGGPRP</sequence>
<reference evidence="2" key="1">
    <citation type="submission" date="2016-10" db="EMBL/GenBank/DDBJ databases">
        <authorList>
            <person name="Varghese N."/>
            <person name="Submissions S."/>
        </authorList>
    </citation>
    <scope>NUCLEOTIDE SEQUENCE [LARGE SCALE GENOMIC DNA]</scope>
    <source>
        <strain evidence="2">LMG 22563</strain>
    </source>
</reference>
<proteinExistence type="predicted"/>
<name>A0A1I3GX99_9GAMM</name>
<evidence type="ECO:0000313" key="1">
    <source>
        <dbReference type="EMBL" id="SFI27986.1"/>
    </source>
</evidence>
<organism evidence="1 2">
    <name type="scientific">Phytopseudomonas argentinensis</name>
    <dbReference type="NCBI Taxonomy" id="289370"/>
    <lineage>
        <taxon>Bacteria</taxon>
        <taxon>Pseudomonadati</taxon>
        <taxon>Pseudomonadota</taxon>
        <taxon>Gammaproteobacteria</taxon>
        <taxon>Pseudomonadales</taxon>
        <taxon>Pseudomonadaceae</taxon>
        <taxon>Phytopseudomonas</taxon>
    </lineage>
</organism>
<dbReference type="EMBL" id="FORC01000001">
    <property type="protein sequence ID" value="SFI27986.1"/>
    <property type="molecule type" value="Genomic_DNA"/>
</dbReference>